<name>A0ABD1T799_9LAMI</name>
<sequence>MSTGPPFAPYILDKTRSIRTAVQFIKANLYSGEPIIDHSPTEVYTVSLNKQKGQGEPMILLTGGRSPRNQRYKHVLARRRFFPSVGSQKESKSPGSILLMSATVPLYICLVGLSSICVLPEYPT</sequence>
<dbReference type="AlphaFoldDB" id="A0ABD1T799"/>
<protein>
    <submittedName>
        <fullName evidence="2">Uncharacterized protein</fullName>
    </submittedName>
</protein>
<keyword evidence="1" id="KW-1133">Transmembrane helix</keyword>
<dbReference type="Proteomes" id="UP001604277">
    <property type="component" value="Unassembled WGS sequence"/>
</dbReference>
<keyword evidence="1" id="KW-0812">Transmembrane</keyword>
<proteinExistence type="predicted"/>
<reference evidence="3" key="1">
    <citation type="submission" date="2024-07" db="EMBL/GenBank/DDBJ databases">
        <title>Two chromosome-level genome assemblies of Korean endemic species Abeliophyllum distichum and Forsythia ovata (Oleaceae).</title>
        <authorList>
            <person name="Jang H."/>
        </authorList>
    </citation>
    <scope>NUCLEOTIDE SEQUENCE [LARGE SCALE GENOMIC DNA]</scope>
</reference>
<gene>
    <name evidence="2" type="ORF">Fot_32231</name>
</gene>
<evidence type="ECO:0000313" key="2">
    <source>
        <dbReference type="EMBL" id="KAL2508584.1"/>
    </source>
</evidence>
<comment type="caution">
    <text evidence="2">The sequence shown here is derived from an EMBL/GenBank/DDBJ whole genome shotgun (WGS) entry which is preliminary data.</text>
</comment>
<evidence type="ECO:0000313" key="3">
    <source>
        <dbReference type="Proteomes" id="UP001604277"/>
    </source>
</evidence>
<organism evidence="2 3">
    <name type="scientific">Forsythia ovata</name>
    <dbReference type="NCBI Taxonomy" id="205694"/>
    <lineage>
        <taxon>Eukaryota</taxon>
        <taxon>Viridiplantae</taxon>
        <taxon>Streptophyta</taxon>
        <taxon>Embryophyta</taxon>
        <taxon>Tracheophyta</taxon>
        <taxon>Spermatophyta</taxon>
        <taxon>Magnoliopsida</taxon>
        <taxon>eudicotyledons</taxon>
        <taxon>Gunneridae</taxon>
        <taxon>Pentapetalae</taxon>
        <taxon>asterids</taxon>
        <taxon>lamiids</taxon>
        <taxon>Lamiales</taxon>
        <taxon>Oleaceae</taxon>
        <taxon>Forsythieae</taxon>
        <taxon>Forsythia</taxon>
    </lineage>
</organism>
<keyword evidence="3" id="KW-1185">Reference proteome</keyword>
<accession>A0ABD1T799</accession>
<feature type="transmembrane region" description="Helical" evidence="1">
    <location>
        <begin position="97"/>
        <end position="122"/>
    </location>
</feature>
<keyword evidence="1" id="KW-0472">Membrane</keyword>
<dbReference type="EMBL" id="JBFOLJ010000009">
    <property type="protein sequence ID" value="KAL2508584.1"/>
    <property type="molecule type" value="Genomic_DNA"/>
</dbReference>
<evidence type="ECO:0000256" key="1">
    <source>
        <dbReference type="SAM" id="Phobius"/>
    </source>
</evidence>